<dbReference type="GO" id="GO:0097621">
    <property type="term" value="F:monoamine oxidase activity"/>
    <property type="evidence" value="ECO:0007669"/>
    <property type="project" value="UniProtKB-EC"/>
</dbReference>
<comment type="catalytic activity">
    <reaction evidence="4">
        <text>a secondary aliphatic amine + O2 + H2O = a primary amine + an aldehyde + H2O2</text>
        <dbReference type="Rhea" id="RHEA:26414"/>
        <dbReference type="ChEBI" id="CHEBI:15377"/>
        <dbReference type="ChEBI" id="CHEBI:15379"/>
        <dbReference type="ChEBI" id="CHEBI:16240"/>
        <dbReference type="ChEBI" id="CHEBI:17478"/>
        <dbReference type="ChEBI" id="CHEBI:58855"/>
        <dbReference type="ChEBI" id="CHEBI:65296"/>
        <dbReference type="EC" id="1.4.3.4"/>
    </reaction>
</comment>
<evidence type="ECO:0000313" key="9">
    <source>
        <dbReference type="Proteomes" id="UP000076881"/>
    </source>
</evidence>
<evidence type="ECO:0000256" key="1">
    <source>
        <dbReference type="ARBA" id="ARBA00001974"/>
    </source>
</evidence>
<gene>
    <name evidence="8" type="ORF">LEL_02268</name>
</gene>
<feature type="domain" description="Amine oxidase" evidence="7">
    <location>
        <begin position="11"/>
        <end position="446"/>
    </location>
</feature>
<protein>
    <recommendedName>
        <fullName evidence="6">Amine oxidase</fullName>
        <ecNumber evidence="6">1.4.3.-</ecNumber>
    </recommendedName>
</protein>
<feature type="binding site" evidence="5">
    <location>
        <position position="423"/>
    </location>
    <ligand>
        <name>FAD</name>
        <dbReference type="ChEBI" id="CHEBI:57692"/>
    </ligand>
</feature>
<feature type="binding site" evidence="5">
    <location>
        <position position="336"/>
    </location>
    <ligand>
        <name>substrate</name>
    </ligand>
</feature>
<keyword evidence="6" id="KW-0274">FAD</keyword>
<dbReference type="PANTHER" id="PTHR43563:SF14">
    <property type="entry name" value="AMINE OXIDASE"/>
    <property type="match status" value="1"/>
</dbReference>
<dbReference type="OrthoDB" id="5046242at2759"/>
<dbReference type="AlphaFoldDB" id="A0A162K703"/>
<dbReference type="EMBL" id="AZHF01000002">
    <property type="protein sequence ID" value="OAA78782.1"/>
    <property type="molecule type" value="Genomic_DNA"/>
</dbReference>
<keyword evidence="3 6" id="KW-0560">Oxidoreductase</keyword>
<keyword evidence="6" id="KW-0285">Flavoprotein</keyword>
<evidence type="ECO:0000259" key="7">
    <source>
        <dbReference type="Pfam" id="PF01593"/>
    </source>
</evidence>
<comment type="caution">
    <text evidence="8">The sequence shown here is derived from an EMBL/GenBank/DDBJ whole genome shotgun (WGS) entry which is preliminary data.</text>
</comment>
<dbReference type="PRINTS" id="PR00757">
    <property type="entry name" value="AMINEOXDASEF"/>
</dbReference>
<dbReference type="EC" id="1.4.3.-" evidence="6"/>
<feature type="binding site" evidence="5">
    <location>
        <position position="12"/>
    </location>
    <ligand>
        <name>FAD</name>
        <dbReference type="ChEBI" id="CHEBI:57692"/>
    </ligand>
</feature>
<dbReference type="InterPro" id="IPR001613">
    <property type="entry name" value="Flavin_amine_oxidase"/>
</dbReference>
<dbReference type="STRING" id="1081108.A0A162K703"/>
<dbReference type="InterPro" id="IPR036188">
    <property type="entry name" value="FAD/NAD-bd_sf"/>
</dbReference>
<proteinExistence type="inferred from homology"/>
<keyword evidence="9" id="KW-1185">Reference proteome</keyword>
<organism evidence="8 9">
    <name type="scientific">Akanthomyces lecanii RCEF 1005</name>
    <dbReference type="NCBI Taxonomy" id="1081108"/>
    <lineage>
        <taxon>Eukaryota</taxon>
        <taxon>Fungi</taxon>
        <taxon>Dikarya</taxon>
        <taxon>Ascomycota</taxon>
        <taxon>Pezizomycotina</taxon>
        <taxon>Sordariomycetes</taxon>
        <taxon>Hypocreomycetidae</taxon>
        <taxon>Hypocreales</taxon>
        <taxon>Cordycipitaceae</taxon>
        <taxon>Akanthomyces</taxon>
        <taxon>Cordyceps confragosa</taxon>
    </lineage>
</organism>
<accession>A0A162K703</accession>
<dbReference type="InterPro" id="IPR002937">
    <property type="entry name" value="Amino_oxidase"/>
</dbReference>
<evidence type="ECO:0000256" key="6">
    <source>
        <dbReference type="RuleBase" id="RU362067"/>
    </source>
</evidence>
<sequence length="459" mass="50377">MFDVIVIGAGLSGLQAAYSAQKEGLSVVVVEARDRVGGKVWSVPLASNRGRADLGAAWINDILQPKVWAYCRQFGLDVVKQRLEGNAIMQNEDGSRIVFPFGITPDFSDEQKTNLETIRDHIQAVSLRKEQPLVIDDGISLDAYVAKLGANDKTRKMVNLWARVMHGVESTEESAAWFIDYCRTNHGLLAIRADNQTGGQYLRLTGGAQQIADGLASLVGHENIQLSSPILSITDAKSCVTVTTTAGKSISGKKCIVSIPSTLYRDLKFSPALPPAVERVADGTKLGHYNKAIVCYDTPWWRKLGYNGFAMSFTGPVIVARDTSVDESRMYSLTCFVNGAEGEKWAKLYPHQRRAVVLEQLATLYCVSENAEVYRPIEFFDQIWKNELYSKGALAPITAIGQYTEYKTICGRPVGNLHFVGTEFSGHWKGYMEGALVSGELGATEVAQSLNRQPVRAAL</sequence>
<comment type="cofactor">
    <cofactor evidence="1 6">
        <name>FAD</name>
        <dbReference type="ChEBI" id="CHEBI:57692"/>
    </cofactor>
</comment>
<dbReference type="InterPro" id="IPR050703">
    <property type="entry name" value="Flavin_MAO"/>
</dbReference>
<dbReference type="SUPFAM" id="SSF51905">
    <property type="entry name" value="FAD/NAD(P)-binding domain"/>
    <property type="match status" value="1"/>
</dbReference>
<dbReference type="PANTHER" id="PTHR43563">
    <property type="entry name" value="AMINE OXIDASE"/>
    <property type="match status" value="1"/>
</dbReference>
<evidence type="ECO:0000256" key="3">
    <source>
        <dbReference type="ARBA" id="ARBA00023002"/>
    </source>
</evidence>
<feature type="binding site" evidence="5">
    <location>
        <begin position="31"/>
        <end position="32"/>
    </location>
    <ligand>
        <name>FAD</name>
        <dbReference type="ChEBI" id="CHEBI:57692"/>
    </ligand>
</feature>
<dbReference type="Pfam" id="PF01593">
    <property type="entry name" value="Amino_oxidase"/>
    <property type="match status" value="1"/>
</dbReference>
<evidence type="ECO:0000256" key="2">
    <source>
        <dbReference type="ARBA" id="ARBA00005995"/>
    </source>
</evidence>
<dbReference type="SUPFAM" id="SSF54373">
    <property type="entry name" value="FAD-linked reductases, C-terminal domain"/>
    <property type="match status" value="1"/>
</dbReference>
<name>A0A162K703_CORDF</name>
<dbReference type="Gene3D" id="1.10.405.10">
    <property type="entry name" value="Guanine Nucleotide Dissociation Inhibitor, domain 1"/>
    <property type="match status" value="1"/>
</dbReference>
<evidence type="ECO:0000313" key="8">
    <source>
        <dbReference type="EMBL" id="OAA78782.1"/>
    </source>
</evidence>
<dbReference type="Gene3D" id="3.50.50.60">
    <property type="entry name" value="FAD/NAD(P)-binding domain"/>
    <property type="match status" value="1"/>
</dbReference>
<comment type="similarity">
    <text evidence="2 6">Belongs to the flavin monoamine oxidase family.</text>
</comment>
<reference evidence="8 9" key="1">
    <citation type="journal article" date="2016" name="Genome Biol. Evol.">
        <title>Divergent and convergent evolution of fungal pathogenicity.</title>
        <authorList>
            <person name="Shang Y."/>
            <person name="Xiao G."/>
            <person name="Zheng P."/>
            <person name="Cen K."/>
            <person name="Zhan S."/>
            <person name="Wang C."/>
        </authorList>
    </citation>
    <scope>NUCLEOTIDE SEQUENCE [LARGE SCALE GENOMIC DNA]</scope>
    <source>
        <strain evidence="8 9">RCEF 1005</strain>
    </source>
</reference>
<evidence type="ECO:0000256" key="4">
    <source>
        <dbReference type="ARBA" id="ARBA00048448"/>
    </source>
</evidence>
<dbReference type="Proteomes" id="UP000076881">
    <property type="component" value="Unassembled WGS sequence"/>
</dbReference>
<evidence type="ECO:0000256" key="5">
    <source>
        <dbReference type="PIRSR" id="PIRSR601613-1"/>
    </source>
</evidence>
<dbReference type="Gene3D" id="3.90.660.10">
    <property type="match status" value="1"/>
</dbReference>